<dbReference type="Proteomes" id="UP000481861">
    <property type="component" value="Unassembled WGS sequence"/>
</dbReference>
<reference evidence="1 2" key="1">
    <citation type="submission" date="2020-01" db="EMBL/GenBank/DDBJ databases">
        <authorList>
            <consortium name="DOE Joint Genome Institute"/>
            <person name="Haridas S."/>
            <person name="Albert R."/>
            <person name="Binder M."/>
            <person name="Bloem J."/>
            <person name="Labutti K."/>
            <person name="Salamov A."/>
            <person name="Andreopoulos B."/>
            <person name="Baker S.E."/>
            <person name="Barry K."/>
            <person name="Bills G."/>
            <person name="Bluhm B.H."/>
            <person name="Cannon C."/>
            <person name="Castanera R."/>
            <person name="Culley D.E."/>
            <person name="Daum C."/>
            <person name="Ezra D."/>
            <person name="Gonzalez J.B."/>
            <person name="Henrissat B."/>
            <person name="Kuo A."/>
            <person name="Liang C."/>
            <person name="Lipzen A."/>
            <person name="Lutzoni F."/>
            <person name="Magnuson J."/>
            <person name="Mondo S."/>
            <person name="Nolan M."/>
            <person name="Ohm R."/>
            <person name="Pangilinan J."/>
            <person name="Park H.-J.H."/>
            <person name="Ramirez L."/>
            <person name="Alfaro M."/>
            <person name="Sun H."/>
            <person name="Tritt A."/>
            <person name="Yoshinaga Y."/>
            <person name="Zwiers L.-H.L."/>
            <person name="Turgeon B.G."/>
            <person name="Goodwin S.B."/>
            <person name="Spatafora J.W."/>
            <person name="Crous P.W."/>
            <person name="Grigoriev I.V."/>
        </authorList>
    </citation>
    <scope>NUCLEOTIDE SEQUENCE [LARGE SCALE GENOMIC DNA]</scope>
    <source>
        <strain evidence="1 2">CBS 611.86</strain>
    </source>
</reference>
<keyword evidence="2" id="KW-1185">Reference proteome</keyword>
<dbReference type="EMBL" id="JAADJZ010000009">
    <property type="protein sequence ID" value="KAF2872444.1"/>
    <property type="molecule type" value="Genomic_DNA"/>
</dbReference>
<organism evidence="1 2">
    <name type="scientific">Massariosphaeria phaeospora</name>
    <dbReference type="NCBI Taxonomy" id="100035"/>
    <lineage>
        <taxon>Eukaryota</taxon>
        <taxon>Fungi</taxon>
        <taxon>Dikarya</taxon>
        <taxon>Ascomycota</taxon>
        <taxon>Pezizomycotina</taxon>
        <taxon>Dothideomycetes</taxon>
        <taxon>Pleosporomycetidae</taxon>
        <taxon>Pleosporales</taxon>
        <taxon>Pleosporales incertae sedis</taxon>
        <taxon>Massariosphaeria</taxon>
    </lineage>
</organism>
<evidence type="ECO:0000313" key="2">
    <source>
        <dbReference type="Proteomes" id="UP000481861"/>
    </source>
</evidence>
<sequence length="73" mass="8450">MRLMNVPLLHMFDCRHDDPRDAYSTTPSALTNMTLVRLCSNRMTRFGAPTARYECHSYLLHVRTAFTFPISLS</sequence>
<comment type="caution">
    <text evidence="1">The sequence shown here is derived from an EMBL/GenBank/DDBJ whole genome shotgun (WGS) entry which is preliminary data.</text>
</comment>
<accession>A0A7C8MLZ2</accession>
<name>A0A7C8MLZ2_9PLEO</name>
<dbReference type="AlphaFoldDB" id="A0A7C8MLZ2"/>
<evidence type="ECO:0000313" key="1">
    <source>
        <dbReference type="EMBL" id="KAF2872444.1"/>
    </source>
</evidence>
<proteinExistence type="predicted"/>
<protein>
    <submittedName>
        <fullName evidence="1">Uncharacterized protein</fullName>
    </submittedName>
</protein>
<gene>
    <name evidence="1" type="ORF">BDV95DRAFT_384655</name>
</gene>